<dbReference type="EMBL" id="AQGV01000009">
    <property type="protein sequence ID" value="MBE0366446.1"/>
    <property type="molecule type" value="Genomic_DNA"/>
</dbReference>
<organism evidence="1 2">
    <name type="scientific">Pseudoalteromonas aurantia 208</name>
    <dbReference type="NCBI Taxonomy" id="1314867"/>
    <lineage>
        <taxon>Bacteria</taxon>
        <taxon>Pseudomonadati</taxon>
        <taxon>Pseudomonadota</taxon>
        <taxon>Gammaproteobacteria</taxon>
        <taxon>Alteromonadales</taxon>
        <taxon>Pseudoalteromonadaceae</taxon>
        <taxon>Pseudoalteromonas</taxon>
    </lineage>
</organism>
<evidence type="ECO:0000313" key="2">
    <source>
        <dbReference type="Proteomes" id="UP000615755"/>
    </source>
</evidence>
<reference evidence="1 2" key="1">
    <citation type="submission" date="2015-03" db="EMBL/GenBank/DDBJ databases">
        <title>Genome sequence of Pseudoalteromonas aurantia.</title>
        <authorList>
            <person name="Xie B.-B."/>
            <person name="Rong J.-C."/>
            <person name="Qin Q.-L."/>
            <person name="Zhang Y.-Z."/>
        </authorList>
    </citation>
    <scope>NUCLEOTIDE SEQUENCE [LARGE SCALE GENOMIC DNA]</scope>
    <source>
        <strain evidence="1 2">208</strain>
    </source>
</reference>
<dbReference type="InterPro" id="IPR011990">
    <property type="entry name" value="TPR-like_helical_dom_sf"/>
</dbReference>
<sequence length="338" mass="38681">MYKTFILFTLFVCELCAAAPSDQKAENEYLLQQAKYFLSSDPTQTLHILDTNLDLAQLTPQQQILWHMVNTRASTNTNQLTRAGASIEYLLSHPTRPFFLQKRVAILRMVGIWLRKSSYFKEAELTFHCALKQPSSSVQRIGLTISSAIIARRQEHYRRAKTLYLEALDIAKKLDKKSAVATITNNLGVLALDNGNLEQANAYFRLALAGHQLQGKKPGHINSGINLLFVFLLQKQFVNYQRLYEPIAQLVNELPDKPKRIYLFWVNSTYKFEQGEKINQATKEQLISQFYQLESRGLKALIKQHLASRLNLSVTLPAKVPNKVFTAPWFDTVKSCTW</sequence>
<dbReference type="RefSeq" id="WP_192505981.1">
    <property type="nucleotide sequence ID" value="NZ_AQGV01000009.1"/>
</dbReference>
<dbReference type="Proteomes" id="UP000615755">
    <property type="component" value="Unassembled WGS sequence"/>
</dbReference>
<comment type="caution">
    <text evidence="1">The sequence shown here is derived from an EMBL/GenBank/DDBJ whole genome shotgun (WGS) entry which is preliminary data.</text>
</comment>
<name>A0ABR9E631_9GAMM</name>
<accession>A0ABR9E631</accession>
<dbReference type="Pfam" id="PF13424">
    <property type="entry name" value="TPR_12"/>
    <property type="match status" value="1"/>
</dbReference>
<gene>
    <name evidence="1" type="ORF">PAUR_a3458</name>
</gene>
<protein>
    <recommendedName>
        <fullName evidence="3">Tetratricopeptide repeat-containing protein</fullName>
    </recommendedName>
</protein>
<keyword evidence="2" id="KW-1185">Reference proteome</keyword>
<evidence type="ECO:0000313" key="1">
    <source>
        <dbReference type="EMBL" id="MBE0366446.1"/>
    </source>
</evidence>
<evidence type="ECO:0008006" key="3">
    <source>
        <dbReference type="Google" id="ProtNLM"/>
    </source>
</evidence>
<dbReference type="Gene3D" id="1.25.40.10">
    <property type="entry name" value="Tetratricopeptide repeat domain"/>
    <property type="match status" value="1"/>
</dbReference>
<dbReference type="SUPFAM" id="SSF48452">
    <property type="entry name" value="TPR-like"/>
    <property type="match status" value="1"/>
</dbReference>
<proteinExistence type="predicted"/>